<dbReference type="Pfam" id="PF25568">
    <property type="entry name" value="AAA_lid_At3g28540"/>
    <property type="match status" value="1"/>
</dbReference>
<reference evidence="11" key="1">
    <citation type="journal article" date="2021" name="Front. Plant Sci.">
        <title>Chromosome-Scale Genome Assembly for Chinese Sour Jujube and Insights Into Its Genome Evolution and Domestication Signature.</title>
        <authorList>
            <person name="Shen L.-Y."/>
            <person name="Luo H."/>
            <person name="Wang X.-L."/>
            <person name="Wang X.-M."/>
            <person name="Qiu X.-J."/>
            <person name="Liu H."/>
            <person name="Zhou S.-S."/>
            <person name="Jia K.-H."/>
            <person name="Nie S."/>
            <person name="Bao Y.-T."/>
            <person name="Zhang R.-G."/>
            <person name="Yun Q.-Z."/>
            <person name="Chai Y.-H."/>
            <person name="Lu J.-Y."/>
            <person name="Li Y."/>
            <person name="Zhao S.-W."/>
            <person name="Mao J.-F."/>
            <person name="Jia S.-G."/>
            <person name="Mao Y.-M."/>
        </authorList>
    </citation>
    <scope>NUCLEOTIDE SEQUENCE</scope>
    <source>
        <strain evidence="11">AT0</strain>
        <tissue evidence="11">Leaf</tissue>
    </source>
</reference>
<evidence type="ECO:0000256" key="5">
    <source>
        <dbReference type="ARBA" id="ARBA00022840"/>
    </source>
</evidence>
<dbReference type="SMART" id="SM00382">
    <property type="entry name" value="AAA"/>
    <property type="match status" value="1"/>
</dbReference>
<evidence type="ECO:0000256" key="9">
    <source>
        <dbReference type="SAM" id="MobiDB-lite"/>
    </source>
</evidence>
<name>A0A978UYD1_ZIZJJ</name>
<dbReference type="InterPro" id="IPR003959">
    <property type="entry name" value="ATPase_AAA_core"/>
</dbReference>
<dbReference type="GO" id="GO:0006950">
    <property type="term" value="P:response to stress"/>
    <property type="evidence" value="ECO:0007669"/>
    <property type="project" value="UniProtKB-ARBA"/>
</dbReference>
<protein>
    <recommendedName>
        <fullName evidence="10">AAA+ ATPase domain-containing protein</fullName>
    </recommendedName>
</protein>
<organism evidence="11 12">
    <name type="scientific">Ziziphus jujuba var. spinosa</name>
    <dbReference type="NCBI Taxonomy" id="714518"/>
    <lineage>
        <taxon>Eukaryota</taxon>
        <taxon>Viridiplantae</taxon>
        <taxon>Streptophyta</taxon>
        <taxon>Embryophyta</taxon>
        <taxon>Tracheophyta</taxon>
        <taxon>Spermatophyta</taxon>
        <taxon>Magnoliopsida</taxon>
        <taxon>eudicotyledons</taxon>
        <taxon>Gunneridae</taxon>
        <taxon>Pentapetalae</taxon>
        <taxon>rosids</taxon>
        <taxon>fabids</taxon>
        <taxon>Rosales</taxon>
        <taxon>Rhamnaceae</taxon>
        <taxon>Paliureae</taxon>
        <taxon>Ziziphus</taxon>
    </lineage>
</organism>
<dbReference type="InterPro" id="IPR027417">
    <property type="entry name" value="P-loop_NTPase"/>
</dbReference>
<feature type="region of interest" description="Disordered" evidence="9">
    <location>
        <begin position="453"/>
        <end position="502"/>
    </location>
</feature>
<dbReference type="Pfam" id="PF14363">
    <property type="entry name" value="AAA_assoc"/>
    <property type="match status" value="1"/>
</dbReference>
<gene>
    <name evidence="11" type="ORF">FEM48_Zijuj08G0096900</name>
</gene>
<dbReference type="Gene3D" id="6.10.280.40">
    <property type="match status" value="1"/>
</dbReference>
<evidence type="ECO:0000256" key="2">
    <source>
        <dbReference type="ARBA" id="ARBA00007448"/>
    </source>
</evidence>
<evidence type="ECO:0000256" key="6">
    <source>
        <dbReference type="ARBA" id="ARBA00022842"/>
    </source>
</evidence>
<keyword evidence="6" id="KW-0460">Magnesium</keyword>
<dbReference type="InterPro" id="IPR003960">
    <property type="entry name" value="ATPase_AAA_CS"/>
</dbReference>
<keyword evidence="3 8" id="KW-0547">Nucleotide-binding</keyword>
<dbReference type="FunFam" id="3.40.50.300:FF:001122">
    <property type="entry name" value="AAA-ATPase ASD, mitochondrial"/>
    <property type="match status" value="1"/>
</dbReference>
<dbReference type="InterPro" id="IPR003593">
    <property type="entry name" value="AAA+_ATPase"/>
</dbReference>
<feature type="compositionally biased region" description="Basic residues" evidence="9">
    <location>
        <begin position="489"/>
        <end position="502"/>
    </location>
</feature>
<dbReference type="AlphaFoldDB" id="A0A978UYD1"/>
<keyword evidence="5 8" id="KW-0067">ATP-binding</keyword>
<evidence type="ECO:0000313" key="11">
    <source>
        <dbReference type="EMBL" id="KAH7519997.1"/>
    </source>
</evidence>
<keyword evidence="4" id="KW-0378">Hydrolase</keyword>
<proteinExistence type="inferred from homology"/>
<sequence length="502" mass="57959">MLSAKEFPSPSSVFSAYASMAASMMLFRSMANELVPHPIRGYLLSTFRHLFKFHTPKLTLVIEESTGMTRNQVYEAAAVYLCTKISPDTERLKISMGPKEKHLTIRLDKGEKLVDFYDGVELQWRLVYSEPEKNNPNDPFFPRSEKRFFELSFHKKYQEKVLKSYVPHILEKAKEIKEQERDLKMYTLNSNNHGCNGVNWASVNLEHPATFETLAMDPDLKNTVMEDLNRFVRRKEFYKKVGRAWKRGYLLYGPPGTGKSSLVAAMANYLKFDIYDLQLANIYRDSELRKLLLATANRSILVIEDIDCSVEIPDRRNYYGDGRDQIDQQDNNIRPSQLTLSGLLNFIDGLWSTCGDERIIIFTTNHKDRLDPALLRPGRMDMHIHMSYCTYHGFKLLASNYLGVNGHHKLFAEIESLFKETEVTPAQVAEEMMKSEDVDFALEGIVKLLKRKKMEDDESDEGNKADNNVGIKGPKRQKKVNQLSESPRNTRRNSKRSRRVTL</sequence>
<accession>A0A978UYD1</accession>
<dbReference type="PROSITE" id="PS00674">
    <property type="entry name" value="AAA"/>
    <property type="match status" value="1"/>
</dbReference>
<dbReference type="PANTHER" id="PTHR23070">
    <property type="entry name" value="BCS1 AAA-TYPE ATPASE"/>
    <property type="match status" value="1"/>
</dbReference>
<evidence type="ECO:0000256" key="8">
    <source>
        <dbReference type="RuleBase" id="RU003651"/>
    </source>
</evidence>
<evidence type="ECO:0000256" key="3">
    <source>
        <dbReference type="ARBA" id="ARBA00022741"/>
    </source>
</evidence>
<dbReference type="GO" id="GO:0005524">
    <property type="term" value="F:ATP binding"/>
    <property type="evidence" value="ECO:0007669"/>
    <property type="project" value="UniProtKB-KW"/>
</dbReference>
<dbReference type="Gene3D" id="3.40.50.300">
    <property type="entry name" value="P-loop containing nucleotide triphosphate hydrolases"/>
    <property type="match status" value="1"/>
</dbReference>
<dbReference type="GO" id="GO:0016887">
    <property type="term" value="F:ATP hydrolysis activity"/>
    <property type="evidence" value="ECO:0007669"/>
    <property type="project" value="InterPro"/>
</dbReference>
<dbReference type="InterPro" id="IPR058017">
    <property type="entry name" value="At3g28540-like_C"/>
</dbReference>
<comment type="catalytic activity">
    <reaction evidence="7">
        <text>ATP + H2O = ADP + phosphate + H(+)</text>
        <dbReference type="Rhea" id="RHEA:13065"/>
        <dbReference type="ChEBI" id="CHEBI:15377"/>
        <dbReference type="ChEBI" id="CHEBI:15378"/>
        <dbReference type="ChEBI" id="CHEBI:30616"/>
        <dbReference type="ChEBI" id="CHEBI:43474"/>
        <dbReference type="ChEBI" id="CHEBI:456216"/>
    </reaction>
</comment>
<dbReference type="EMBL" id="JAEACU010000008">
    <property type="protein sequence ID" value="KAH7519997.1"/>
    <property type="molecule type" value="Genomic_DNA"/>
</dbReference>
<evidence type="ECO:0000259" key="10">
    <source>
        <dbReference type="SMART" id="SM00382"/>
    </source>
</evidence>
<comment type="cofactor">
    <cofactor evidence="1">
        <name>Mg(2+)</name>
        <dbReference type="ChEBI" id="CHEBI:18420"/>
    </cofactor>
</comment>
<evidence type="ECO:0000256" key="1">
    <source>
        <dbReference type="ARBA" id="ARBA00001946"/>
    </source>
</evidence>
<dbReference type="InterPro" id="IPR050747">
    <property type="entry name" value="Mitochondrial_chaperone_BCS1"/>
</dbReference>
<feature type="domain" description="AAA+ ATPase" evidence="10">
    <location>
        <begin position="245"/>
        <end position="390"/>
    </location>
</feature>
<evidence type="ECO:0000256" key="7">
    <source>
        <dbReference type="ARBA" id="ARBA00049360"/>
    </source>
</evidence>
<evidence type="ECO:0000313" key="12">
    <source>
        <dbReference type="Proteomes" id="UP000813462"/>
    </source>
</evidence>
<dbReference type="InterPro" id="IPR025753">
    <property type="entry name" value="AAA_N_dom"/>
</dbReference>
<comment type="similarity">
    <text evidence="2">Belongs to the AAA ATPase family. BCS1 subfamily.</text>
</comment>
<evidence type="ECO:0000256" key="4">
    <source>
        <dbReference type="ARBA" id="ARBA00022801"/>
    </source>
</evidence>
<dbReference type="Pfam" id="PF00004">
    <property type="entry name" value="AAA"/>
    <property type="match status" value="1"/>
</dbReference>
<dbReference type="Proteomes" id="UP000813462">
    <property type="component" value="Unassembled WGS sequence"/>
</dbReference>
<comment type="caution">
    <text evidence="11">The sequence shown here is derived from an EMBL/GenBank/DDBJ whole genome shotgun (WGS) entry which is preliminary data.</text>
</comment>
<dbReference type="SUPFAM" id="SSF52540">
    <property type="entry name" value="P-loop containing nucleoside triphosphate hydrolases"/>
    <property type="match status" value="1"/>
</dbReference>
<dbReference type="CDD" id="cd19510">
    <property type="entry name" value="RecA-like_BCS1"/>
    <property type="match status" value="1"/>
</dbReference>